<dbReference type="Pfam" id="PF02263">
    <property type="entry name" value="GBP"/>
    <property type="match status" value="1"/>
</dbReference>
<keyword evidence="1" id="KW-0547">Nucleotide-binding</keyword>
<accession>A0ABD0QHH1</accession>
<name>A0ABD0QHH1_CIRMR</name>
<dbReference type="InterPro" id="IPR027417">
    <property type="entry name" value="P-loop_NTPase"/>
</dbReference>
<protein>
    <recommendedName>
        <fullName evidence="4">GB1/RHD3-type G domain-containing protein</fullName>
    </recommendedName>
</protein>
<comment type="caution">
    <text evidence="5">The sequence shown here is derived from an EMBL/GenBank/DDBJ whole genome shotgun (WGS) entry which is preliminary data.</text>
</comment>
<dbReference type="InterPro" id="IPR015894">
    <property type="entry name" value="Guanylate-bd_N"/>
</dbReference>
<dbReference type="Proteomes" id="UP001529510">
    <property type="component" value="Unassembled WGS sequence"/>
</dbReference>
<reference evidence="5 6" key="1">
    <citation type="submission" date="2024-05" db="EMBL/GenBank/DDBJ databases">
        <title>Genome sequencing and assembly of Indian major carp, Cirrhinus mrigala (Hamilton, 1822).</title>
        <authorList>
            <person name="Mohindra V."/>
            <person name="Chowdhury L.M."/>
            <person name="Lal K."/>
            <person name="Jena J.K."/>
        </authorList>
    </citation>
    <scope>NUCLEOTIDE SEQUENCE [LARGE SCALE GENOMIC DNA]</scope>
    <source>
        <strain evidence="5">CM1030</strain>
        <tissue evidence="5">Blood</tissue>
    </source>
</reference>
<feature type="non-terminal residue" evidence="5">
    <location>
        <position position="1"/>
    </location>
</feature>
<evidence type="ECO:0000256" key="1">
    <source>
        <dbReference type="ARBA" id="ARBA00022741"/>
    </source>
</evidence>
<dbReference type="Gene3D" id="3.40.50.300">
    <property type="entry name" value="P-loop containing nucleotide triphosphate hydrolases"/>
    <property type="match status" value="1"/>
</dbReference>
<comment type="similarity">
    <text evidence="3">Belongs to the TRAFAC class dynamin-like GTPase superfamily. GB1/RHD3 GTPase family.</text>
</comment>
<keyword evidence="6" id="KW-1185">Reference proteome</keyword>
<dbReference type="AlphaFoldDB" id="A0ABD0QHH1"/>
<evidence type="ECO:0000256" key="2">
    <source>
        <dbReference type="ARBA" id="ARBA00023134"/>
    </source>
</evidence>
<sequence length="62" mass="7504">YVTELTEYIKIKSSDEEEEDSEFVKFFPSFIWAVRDFTLEQKINGRYVTEDQYLEFALKLKP</sequence>
<dbReference type="EMBL" id="JAMKFB020000009">
    <property type="protein sequence ID" value="KAL0185421.1"/>
    <property type="molecule type" value="Genomic_DNA"/>
</dbReference>
<evidence type="ECO:0000313" key="6">
    <source>
        <dbReference type="Proteomes" id="UP001529510"/>
    </source>
</evidence>
<gene>
    <name evidence="5" type="ORF">M9458_021118</name>
</gene>
<dbReference type="PANTHER" id="PTHR10751">
    <property type="entry name" value="GUANYLATE BINDING PROTEIN"/>
    <property type="match status" value="1"/>
</dbReference>
<dbReference type="InterPro" id="IPR030386">
    <property type="entry name" value="G_GB1_RHD3_dom"/>
</dbReference>
<feature type="domain" description="GB1/RHD3-type G" evidence="4">
    <location>
        <begin position="1"/>
        <end position="62"/>
    </location>
</feature>
<keyword evidence="2" id="KW-0342">GTP-binding</keyword>
<feature type="non-terminal residue" evidence="5">
    <location>
        <position position="62"/>
    </location>
</feature>
<evidence type="ECO:0000259" key="4">
    <source>
        <dbReference type="PROSITE" id="PS51715"/>
    </source>
</evidence>
<proteinExistence type="inferred from homology"/>
<dbReference type="PROSITE" id="PS51715">
    <property type="entry name" value="G_GB1_RHD3"/>
    <property type="match status" value="1"/>
</dbReference>
<evidence type="ECO:0000313" key="5">
    <source>
        <dbReference type="EMBL" id="KAL0185421.1"/>
    </source>
</evidence>
<organism evidence="5 6">
    <name type="scientific">Cirrhinus mrigala</name>
    <name type="common">Mrigala</name>
    <dbReference type="NCBI Taxonomy" id="683832"/>
    <lineage>
        <taxon>Eukaryota</taxon>
        <taxon>Metazoa</taxon>
        <taxon>Chordata</taxon>
        <taxon>Craniata</taxon>
        <taxon>Vertebrata</taxon>
        <taxon>Euteleostomi</taxon>
        <taxon>Actinopterygii</taxon>
        <taxon>Neopterygii</taxon>
        <taxon>Teleostei</taxon>
        <taxon>Ostariophysi</taxon>
        <taxon>Cypriniformes</taxon>
        <taxon>Cyprinidae</taxon>
        <taxon>Labeoninae</taxon>
        <taxon>Labeonini</taxon>
        <taxon>Cirrhinus</taxon>
    </lineage>
</organism>
<evidence type="ECO:0000256" key="3">
    <source>
        <dbReference type="PROSITE-ProRule" id="PRU01052"/>
    </source>
</evidence>
<dbReference type="GO" id="GO:0005525">
    <property type="term" value="F:GTP binding"/>
    <property type="evidence" value="ECO:0007669"/>
    <property type="project" value="UniProtKB-KW"/>
</dbReference>